<dbReference type="InterPro" id="IPR000960">
    <property type="entry name" value="Flavin_mOase"/>
</dbReference>
<dbReference type="RefSeq" id="WP_349804108.1">
    <property type="nucleotide sequence ID" value="NZ_JBEGDP010000004.1"/>
</dbReference>
<dbReference type="GO" id="GO:0016491">
    <property type="term" value="F:oxidoreductase activity"/>
    <property type="evidence" value="ECO:0007669"/>
    <property type="project" value="UniProtKB-KW"/>
</dbReference>
<dbReference type="Pfam" id="PF13738">
    <property type="entry name" value="Pyr_redox_3"/>
    <property type="match status" value="1"/>
</dbReference>
<evidence type="ECO:0000313" key="3">
    <source>
        <dbReference type="Proteomes" id="UP001482520"/>
    </source>
</evidence>
<protein>
    <submittedName>
        <fullName evidence="2">NAD(P)/FAD-dependent oxidoreductase</fullName>
        <ecNumber evidence="2">1.14.13.-</ecNumber>
    </submittedName>
</protein>
<comment type="caution">
    <text evidence="2">The sequence shown here is derived from an EMBL/GenBank/DDBJ whole genome shotgun (WGS) entry which is preliminary data.</text>
</comment>
<dbReference type="Proteomes" id="UP001482520">
    <property type="component" value="Unassembled WGS sequence"/>
</dbReference>
<evidence type="ECO:0000313" key="2">
    <source>
        <dbReference type="EMBL" id="MEQ7846831.1"/>
    </source>
</evidence>
<dbReference type="InterPro" id="IPR036188">
    <property type="entry name" value="FAD/NAD-bd_sf"/>
</dbReference>
<dbReference type="EC" id="1.14.13.-" evidence="2"/>
<proteinExistence type="predicted"/>
<dbReference type="SUPFAM" id="SSF51905">
    <property type="entry name" value="FAD/NAD(P)-binding domain"/>
    <property type="match status" value="2"/>
</dbReference>
<dbReference type="PANTHER" id="PTHR42877:SF4">
    <property type="entry name" value="FAD_NAD(P)-BINDING DOMAIN-CONTAINING PROTEIN-RELATED"/>
    <property type="match status" value="1"/>
</dbReference>
<keyword evidence="3" id="KW-1185">Reference proteome</keyword>
<sequence>MVTSTPAQGPRVPRVPRSPRVVVVGAGFGGLGVVHALRERGLTDVTVLERAEAAGGVWRDNTYPGAACDVPSPLYSWSWAVKTDWRHRYGTQPEILAYLRETAAREGLLDHVETGRTVTSLRWSEEARSWTVATAEGATYEADVVVTATGQLSEPVVPDLPGADSFAGPSFHSAQWRHDVDLTGKRVAVVGTGASAIQFVPGIVDRVGALTVFQRSAPYVVPKPDQEWGERHHRVFDRVPALMGAERRSWFWLTERLNAALVGESPLTPAINRGLRAVWRLHLRRQVRDATLRARLVPDYPIGCKRLLFSNDWYPALDRDHVEVVDTAVAGVEPTGVRTADGVLHEVDVVIWGTGFAATRFLDGVEVVGPGGRTLAEQWRGGARAHLGVGVAGFPNLFCVYGPNTNLGGSSIITMMEAQAGWIAQVARGIADGRARGVAPRAEVYDAYDEEMQTRLSRSAWAGCSSWYVEGGRISTNWPGRVQEYQERTARVDWSQLEDVS</sequence>
<accession>A0ABV1NWD3</accession>
<organism evidence="2 3">
    <name type="scientific">Nocardioides kribbensis</name>
    <dbReference type="NCBI Taxonomy" id="305517"/>
    <lineage>
        <taxon>Bacteria</taxon>
        <taxon>Bacillati</taxon>
        <taxon>Actinomycetota</taxon>
        <taxon>Actinomycetes</taxon>
        <taxon>Propionibacteriales</taxon>
        <taxon>Nocardioidaceae</taxon>
        <taxon>Nocardioides</taxon>
    </lineage>
</organism>
<reference evidence="2 3" key="1">
    <citation type="submission" date="2024-02" db="EMBL/GenBank/DDBJ databases">
        <title>Full genome sequence of Nocardioides kribbensis.</title>
        <authorList>
            <person name="Poletto B.L."/>
            <person name="Silva G."/>
            <person name="Galante D."/>
            <person name="Campos K.R."/>
            <person name="Santos M.B.N."/>
            <person name="Sacchi C.T."/>
        </authorList>
    </citation>
    <scope>NUCLEOTIDE SEQUENCE [LARGE SCALE GENOMIC DNA]</scope>
    <source>
        <strain evidence="2 3">O4R</strain>
    </source>
</reference>
<dbReference type="EMBL" id="JBEGDP010000004">
    <property type="protein sequence ID" value="MEQ7846831.1"/>
    <property type="molecule type" value="Genomic_DNA"/>
</dbReference>
<name>A0ABV1NWD3_9ACTN</name>
<dbReference type="PANTHER" id="PTHR42877">
    <property type="entry name" value="L-ORNITHINE N(5)-MONOOXYGENASE-RELATED"/>
    <property type="match status" value="1"/>
</dbReference>
<gene>
    <name evidence="2" type="ORF">V6R90_06030</name>
</gene>
<dbReference type="Gene3D" id="3.50.50.60">
    <property type="entry name" value="FAD/NAD(P)-binding domain"/>
    <property type="match status" value="3"/>
</dbReference>
<keyword evidence="1 2" id="KW-0560">Oxidoreductase</keyword>
<evidence type="ECO:0000256" key="1">
    <source>
        <dbReference type="ARBA" id="ARBA00023002"/>
    </source>
</evidence>
<dbReference type="PRINTS" id="PR00370">
    <property type="entry name" value="FMOXYGENASE"/>
</dbReference>
<dbReference type="InterPro" id="IPR051209">
    <property type="entry name" value="FAD-bind_Monooxygenase_sf"/>
</dbReference>